<keyword evidence="3" id="KW-1185">Reference proteome</keyword>
<dbReference type="AlphaFoldDB" id="A0A858RB99"/>
<feature type="region of interest" description="Disordered" evidence="1">
    <location>
        <begin position="1"/>
        <end position="23"/>
    </location>
</feature>
<evidence type="ECO:0000313" key="3">
    <source>
        <dbReference type="Proteomes" id="UP000501891"/>
    </source>
</evidence>
<reference evidence="2" key="1">
    <citation type="submission" date="2020-04" db="EMBL/GenBank/DDBJ databases">
        <title>A desert anoxygenic phototrophic bacterium fixes CO2 using RubisCO under aerobic conditions.</title>
        <authorList>
            <person name="Tang K."/>
        </authorList>
    </citation>
    <scope>NUCLEOTIDE SEQUENCE [LARGE SCALE GENOMIC DNA]</scope>
    <source>
        <strain evidence="2">MIMtkB3</strain>
    </source>
</reference>
<dbReference type="EMBL" id="CP051775">
    <property type="protein sequence ID" value="QJE74678.1"/>
    <property type="molecule type" value="Genomic_DNA"/>
</dbReference>
<evidence type="ECO:0000256" key="1">
    <source>
        <dbReference type="SAM" id="MobiDB-lite"/>
    </source>
</evidence>
<name>A0A858RB99_9PROT</name>
<protein>
    <submittedName>
        <fullName evidence="2">Uncharacterized protein</fullName>
    </submittedName>
</protein>
<gene>
    <name evidence="2" type="ORF">HHL28_17870</name>
</gene>
<organism evidence="2 3">
    <name type="scientific">Aerophototrophica crusticola</name>
    <dbReference type="NCBI Taxonomy" id="1709002"/>
    <lineage>
        <taxon>Bacteria</taxon>
        <taxon>Pseudomonadati</taxon>
        <taxon>Pseudomonadota</taxon>
        <taxon>Alphaproteobacteria</taxon>
        <taxon>Rhodospirillales</taxon>
        <taxon>Rhodospirillaceae</taxon>
        <taxon>Aerophototrophica</taxon>
    </lineage>
</organism>
<evidence type="ECO:0000313" key="2">
    <source>
        <dbReference type="EMBL" id="QJE74678.1"/>
    </source>
</evidence>
<dbReference type="Proteomes" id="UP000501891">
    <property type="component" value="Chromosome"/>
</dbReference>
<sequence length="60" mass="6521">MSLELEAWGPEGPNTVERRRADGRPGDRVARLAWLELAAAATRRALALEIRAEQGSHGKG</sequence>
<proteinExistence type="predicted"/>
<accession>A0A858RB99</accession>
<dbReference type="KEGG" id="acru:HHL28_17870"/>